<dbReference type="CDD" id="cd00586">
    <property type="entry name" value="4HBT"/>
    <property type="match status" value="1"/>
</dbReference>
<name>A0A5M3W7A9_9ACTN</name>
<evidence type="ECO:0000313" key="2">
    <source>
        <dbReference type="EMBL" id="GES04239.1"/>
    </source>
</evidence>
<dbReference type="SUPFAM" id="SSF54637">
    <property type="entry name" value="Thioesterase/thiol ester dehydrase-isomerase"/>
    <property type="match status" value="1"/>
</dbReference>
<reference evidence="2 3" key="1">
    <citation type="submission" date="2019-10" db="EMBL/GenBank/DDBJ databases">
        <title>Whole genome shotgun sequence of Acrocarpospora corrugata NBRC 13972.</title>
        <authorList>
            <person name="Ichikawa N."/>
            <person name="Kimura A."/>
            <person name="Kitahashi Y."/>
            <person name="Komaki H."/>
            <person name="Oguchi A."/>
        </authorList>
    </citation>
    <scope>NUCLEOTIDE SEQUENCE [LARGE SCALE GENOMIC DNA]</scope>
    <source>
        <strain evidence="2 3">NBRC 13972</strain>
    </source>
</reference>
<dbReference type="Gene3D" id="3.10.129.10">
    <property type="entry name" value="Hotdog Thioesterase"/>
    <property type="match status" value="1"/>
</dbReference>
<sequence>MTTAVEPGTIENVQIHFDDLDAMGVLHNGRYVLLLERALAAYWSERGWAFDPTLPHFADIFFVVREFSITYHIPVNTVGVVGVHFWLDRVGTSSLVYGFRVLSADRSVVHAEGRRVQVKIDPATLRPAPIGPDVREACTVLLK</sequence>
<dbReference type="Pfam" id="PF03061">
    <property type="entry name" value="4HBT"/>
    <property type="match status" value="1"/>
</dbReference>
<dbReference type="InterPro" id="IPR029069">
    <property type="entry name" value="HotDog_dom_sf"/>
</dbReference>
<dbReference type="AlphaFoldDB" id="A0A5M3W7A9"/>
<gene>
    <name evidence="2" type="ORF">Acor_63070</name>
</gene>
<keyword evidence="3" id="KW-1185">Reference proteome</keyword>
<dbReference type="EMBL" id="BLAD01000079">
    <property type="protein sequence ID" value="GES04239.1"/>
    <property type="molecule type" value="Genomic_DNA"/>
</dbReference>
<protein>
    <submittedName>
        <fullName evidence="2">Thioesterase</fullName>
    </submittedName>
</protein>
<evidence type="ECO:0000259" key="1">
    <source>
        <dbReference type="Pfam" id="PF03061"/>
    </source>
</evidence>
<dbReference type="InterPro" id="IPR006683">
    <property type="entry name" value="Thioestr_dom"/>
</dbReference>
<accession>A0A5M3W7A9</accession>
<comment type="caution">
    <text evidence="2">The sequence shown here is derived from an EMBL/GenBank/DDBJ whole genome shotgun (WGS) entry which is preliminary data.</text>
</comment>
<dbReference type="OrthoDB" id="194128at2"/>
<dbReference type="RefSeq" id="WP_155340351.1">
    <property type="nucleotide sequence ID" value="NZ_BAAABN010000020.1"/>
</dbReference>
<feature type="domain" description="Thioesterase" evidence="1">
    <location>
        <begin position="23"/>
        <end position="108"/>
    </location>
</feature>
<dbReference type="Proteomes" id="UP000334990">
    <property type="component" value="Unassembled WGS sequence"/>
</dbReference>
<organism evidence="2 3">
    <name type="scientific">Acrocarpospora corrugata</name>
    <dbReference type="NCBI Taxonomy" id="35763"/>
    <lineage>
        <taxon>Bacteria</taxon>
        <taxon>Bacillati</taxon>
        <taxon>Actinomycetota</taxon>
        <taxon>Actinomycetes</taxon>
        <taxon>Streptosporangiales</taxon>
        <taxon>Streptosporangiaceae</taxon>
        <taxon>Acrocarpospora</taxon>
    </lineage>
</organism>
<evidence type="ECO:0000313" key="3">
    <source>
        <dbReference type="Proteomes" id="UP000334990"/>
    </source>
</evidence>
<proteinExistence type="predicted"/>